<accession>A0A2K8NQI6</accession>
<sequence>MSNWFTYFGTELLGSMLLIILGNGVVANVLLKGTSAYKNANFLMIALGWGFAVGIGALVASALGGVAQLNPAVTLAFVVNNWTKNVGSWNLLPIIIIGQALGFLLGQIIVDLVYSHQIVACFARAKKDFATENTQPVLAMHATVPQTKVTWSNFLMEFVGTAVLIITILGVGKLGIANGMTFVTPLLVMIVVMAIGCSLSGTTGYAINPFRDLMPRLVYQGLLSTSFGRKGLNADWKYSWVPVVAPLTAGAIVGACFLI</sequence>
<organism evidence="8 9">
    <name type="scientific">Entomoplasma freundtii</name>
    <dbReference type="NCBI Taxonomy" id="74700"/>
    <lineage>
        <taxon>Bacteria</taxon>
        <taxon>Bacillati</taxon>
        <taxon>Mycoplasmatota</taxon>
        <taxon>Mollicutes</taxon>
        <taxon>Entomoplasmatales</taxon>
        <taxon>Entomoplasmataceae</taxon>
        <taxon>Entomoplasma</taxon>
    </lineage>
</organism>
<dbReference type="RefSeq" id="WP_232673618.1">
    <property type="nucleotide sequence ID" value="NZ_CP024962.1"/>
</dbReference>
<evidence type="ECO:0000256" key="4">
    <source>
        <dbReference type="ARBA" id="ARBA00022692"/>
    </source>
</evidence>
<comment type="subcellular location">
    <subcellularLocation>
        <location evidence="1">Membrane</location>
        <topology evidence="1">Multi-pass membrane protein</topology>
    </subcellularLocation>
</comment>
<dbReference type="GO" id="GO:0005886">
    <property type="term" value="C:plasma membrane"/>
    <property type="evidence" value="ECO:0007669"/>
    <property type="project" value="TreeGrafter"/>
</dbReference>
<name>A0A2K8NQI6_9MOLU</name>
<dbReference type="GO" id="GO:0015254">
    <property type="term" value="F:glycerol channel activity"/>
    <property type="evidence" value="ECO:0007669"/>
    <property type="project" value="TreeGrafter"/>
</dbReference>
<keyword evidence="5" id="KW-1133">Transmembrane helix</keyword>
<reference evidence="8 9" key="1">
    <citation type="submission" date="2017-11" db="EMBL/GenBank/DDBJ databases">
        <title>Genome sequence of Entomoplasma freundtii BARC 318 (ATCC 51999).</title>
        <authorList>
            <person name="Lo W.-S."/>
            <person name="Gasparich G.E."/>
            <person name="Kuo C.-H."/>
        </authorList>
    </citation>
    <scope>NUCLEOTIDE SEQUENCE [LARGE SCALE GENOMIC DNA]</scope>
    <source>
        <strain evidence="8 9">BARC 318</strain>
    </source>
</reference>
<evidence type="ECO:0000313" key="8">
    <source>
        <dbReference type="EMBL" id="ATZ16047.1"/>
    </source>
</evidence>
<gene>
    <name evidence="8" type="primary">glpF</name>
    <name evidence="8" type="ORF">EFREU_v1c00200</name>
</gene>
<dbReference type="InterPro" id="IPR000425">
    <property type="entry name" value="MIP"/>
</dbReference>
<evidence type="ECO:0000256" key="7">
    <source>
        <dbReference type="RuleBase" id="RU000477"/>
    </source>
</evidence>
<keyword evidence="3 7" id="KW-0813">Transport</keyword>
<dbReference type="PROSITE" id="PS00221">
    <property type="entry name" value="MIP"/>
    <property type="match status" value="1"/>
</dbReference>
<evidence type="ECO:0000313" key="9">
    <source>
        <dbReference type="Proteomes" id="UP000232222"/>
    </source>
</evidence>
<dbReference type="KEGG" id="efr:EFREU_v1c00200"/>
<protein>
    <submittedName>
        <fullName evidence="8">Glycerol uptake facilitator protein</fullName>
    </submittedName>
</protein>
<dbReference type="Proteomes" id="UP000232222">
    <property type="component" value="Chromosome"/>
</dbReference>
<dbReference type="EMBL" id="CP024962">
    <property type="protein sequence ID" value="ATZ16047.1"/>
    <property type="molecule type" value="Genomic_DNA"/>
</dbReference>
<dbReference type="SUPFAM" id="SSF81338">
    <property type="entry name" value="Aquaporin-like"/>
    <property type="match status" value="1"/>
</dbReference>
<evidence type="ECO:0000256" key="3">
    <source>
        <dbReference type="ARBA" id="ARBA00022448"/>
    </source>
</evidence>
<dbReference type="Pfam" id="PF00230">
    <property type="entry name" value="MIP"/>
    <property type="match status" value="1"/>
</dbReference>
<comment type="similarity">
    <text evidence="2 7">Belongs to the MIP/aquaporin (TC 1.A.8) family.</text>
</comment>
<evidence type="ECO:0000256" key="2">
    <source>
        <dbReference type="ARBA" id="ARBA00006175"/>
    </source>
</evidence>
<dbReference type="PANTHER" id="PTHR43829:SF9">
    <property type="entry name" value="AQUAPORIN-9"/>
    <property type="match status" value="1"/>
</dbReference>
<keyword evidence="9" id="KW-1185">Reference proteome</keyword>
<evidence type="ECO:0000256" key="5">
    <source>
        <dbReference type="ARBA" id="ARBA00022989"/>
    </source>
</evidence>
<proteinExistence type="inferred from homology"/>
<keyword evidence="4 7" id="KW-0812">Transmembrane</keyword>
<dbReference type="InterPro" id="IPR050363">
    <property type="entry name" value="MIP/Aquaporin"/>
</dbReference>
<evidence type="ECO:0000256" key="6">
    <source>
        <dbReference type="ARBA" id="ARBA00023136"/>
    </source>
</evidence>
<dbReference type="AlphaFoldDB" id="A0A2K8NQI6"/>
<evidence type="ECO:0000256" key="1">
    <source>
        <dbReference type="ARBA" id="ARBA00004141"/>
    </source>
</evidence>
<dbReference type="Gene3D" id="1.20.1080.10">
    <property type="entry name" value="Glycerol uptake facilitator protein"/>
    <property type="match status" value="1"/>
</dbReference>
<dbReference type="InterPro" id="IPR022357">
    <property type="entry name" value="MIP_CS"/>
</dbReference>
<dbReference type="PRINTS" id="PR00783">
    <property type="entry name" value="MINTRINSICP"/>
</dbReference>
<dbReference type="PANTHER" id="PTHR43829">
    <property type="entry name" value="AQUAPORIN OR AQUAGLYCEROPORIN RELATED"/>
    <property type="match status" value="1"/>
</dbReference>
<dbReference type="InterPro" id="IPR023271">
    <property type="entry name" value="Aquaporin-like"/>
</dbReference>
<keyword evidence="6" id="KW-0472">Membrane</keyword>